<organism evidence="3 4">
    <name type="scientific">Acutalibacter muris</name>
    <dbReference type="NCBI Taxonomy" id="1796620"/>
    <lineage>
        <taxon>Bacteria</taxon>
        <taxon>Bacillati</taxon>
        <taxon>Bacillota</taxon>
        <taxon>Clostridia</taxon>
        <taxon>Eubacteriales</taxon>
        <taxon>Acutalibacteraceae</taxon>
        <taxon>Acutalibacter</taxon>
    </lineage>
</organism>
<protein>
    <recommendedName>
        <fullName evidence="2">Transposase IS116/IS110/IS902 C-terminal domain-containing protein</fullName>
    </recommendedName>
</protein>
<keyword evidence="1" id="KW-1133">Transmembrane helix</keyword>
<keyword evidence="1" id="KW-0472">Membrane</keyword>
<dbReference type="Pfam" id="PF02371">
    <property type="entry name" value="Transposase_20"/>
    <property type="match status" value="1"/>
</dbReference>
<keyword evidence="4" id="KW-1185">Reference proteome</keyword>
<evidence type="ECO:0000259" key="2">
    <source>
        <dbReference type="Pfam" id="PF02371"/>
    </source>
</evidence>
<dbReference type="InterPro" id="IPR003346">
    <property type="entry name" value="Transposase_20"/>
</dbReference>
<reference evidence="4" key="1">
    <citation type="submission" date="2017-05" db="EMBL/GenBank/DDBJ databases">
        <title>Improved OligoMM genomes.</title>
        <authorList>
            <person name="Garzetti D."/>
        </authorList>
    </citation>
    <scope>NUCLEOTIDE SEQUENCE [LARGE SCALE GENOMIC DNA]</scope>
    <source>
        <strain evidence="4">KB18</strain>
    </source>
</reference>
<feature type="transmembrane region" description="Helical" evidence="1">
    <location>
        <begin position="138"/>
        <end position="158"/>
    </location>
</feature>
<keyword evidence="1" id="KW-0812">Transmembrane</keyword>
<dbReference type="PANTHER" id="PTHR33055">
    <property type="entry name" value="TRANSPOSASE FOR INSERTION SEQUENCE ELEMENT IS1111A"/>
    <property type="match status" value="1"/>
</dbReference>
<evidence type="ECO:0000256" key="1">
    <source>
        <dbReference type="SAM" id="Phobius"/>
    </source>
</evidence>
<evidence type="ECO:0000313" key="3">
    <source>
        <dbReference type="EMBL" id="ASB40532.1"/>
    </source>
</evidence>
<accession>A0ABM6L5C3</accession>
<proteinExistence type="predicted"/>
<dbReference type="EMBL" id="CP021422">
    <property type="protein sequence ID" value="ASB40532.1"/>
    <property type="molecule type" value="Genomic_DNA"/>
</dbReference>
<dbReference type="PANTHER" id="PTHR33055:SF15">
    <property type="entry name" value="TRANSPOSASE-RELATED"/>
    <property type="match status" value="1"/>
</dbReference>
<name>A0ABM6L5C3_9FIRM</name>
<dbReference type="Proteomes" id="UP000196710">
    <property type="component" value="Chromosome"/>
</dbReference>
<feature type="domain" description="Transposase IS116/IS110/IS902 C-terminal" evidence="2">
    <location>
        <begin position="63"/>
        <end position="122"/>
    </location>
</feature>
<sequence length="178" mass="19687">MFGGNNFIQLKALAKNTVGSSCDYLIDLMLILLELYDQFNSKVDHLDNQIKECIRGIDPPCLSLPGIGELSAAILLSESGDFSKLQNPSKMLSFAGLEPGHFQSGQSESTGHRVKHGSYPLNLLFSLLSISPLTRACFAVLFLLFKISCIFLLTFYSWSLRQEIGTRFLSRKCCGIPS</sequence>
<evidence type="ECO:0000313" key="4">
    <source>
        <dbReference type="Proteomes" id="UP000196710"/>
    </source>
</evidence>
<dbReference type="InterPro" id="IPR047650">
    <property type="entry name" value="Transpos_IS110"/>
</dbReference>
<gene>
    <name evidence="3" type="ORF">ADH66_07565</name>
</gene>